<dbReference type="PANTHER" id="PTHR23024:SF24">
    <property type="entry name" value="ALPHA_BETA HYDROLASE FOLD-3 DOMAIN-CONTAINING PROTEIN"/>
    <property type="match status" value="1"/>
</dbReference>
<keyword evidence="3" id="KW-1185">Reference proteome</keyword>
<gene>
    <name evidence="2" type="ORF">Snoj_44370</name>
</gene>
<dbReference type="InterPro" id="IPR029058">
    <property type="entry name" value="AB_hydrolase_fold"/>
</dbReference>
<dbReference type="RefSeq" id="WP_189734686.1">
    <property type="nucleotide sequence ID" value="NZ_BMRL01000002.1"/>
</dbReference>
<evidence type="ECO:0000313" key="3">
    <source>
        <dbReference type="Proteomes" id="UP000613974"/>
    </source>
</evidence>
<sequence length="293" mass="30790">MATPTVVSWEQVSVPTPSGPLPARVYRPGTASPQGWLVWAHGGSWRAGSARDWHGATAELARHSGFGVVSVDYRLAPEVRHPAMVEDILSALTWAAEQQDGPAGALAVPSKAPVLAVGGDSAGGTLAASAALVCRDRGVPLAAQVLAYPPLDPGCAAASYHRFPDMFPTASYLRAAWQDYRHPGRPVAADGTRLHSTPFEAADLRGLAPAVMATGDLDPVGDDVHHYGRLLRAAGVEVTLREFRQTGHGAFLQPGHGPGGHPTASMRGWLGLALRRLTSPNDPENLPSSPPWS</sequence>
<dbReference type="Proteomes" id="UP000613974">
    <property type="component" value="Unassembled WGS sequence"/>
</dbReference>
<feature type="domain" description="Alpha/beta hydrolase fold-3" evidence="1">
    <location>
        <begin position="37"/>
        <end position="251"/>
    </location>
</feature>
<dbReference type="Gene3D" id="3.40.50.1820">
    <property type="entry name" value="alpha/beta hydrolase"/>
    <property type="match status" value="1"/>
</dbReference>
<dbReference type="Pfam" id="PF07859">
    <property type="entry name" value="Abhydrolase_3"/>
    <property type="match status" value="1"/>
</dbReference>
<comment type="caution">
    <text evidence="2">The sequence shown here is derived from an EMBL/GenBank/DDBJ whole genome shotgun (WGS) entry which is preliminary data.</text>
</comment>
<accession>A0ABQ3SQX0</accession>
<protein>
    <recommendedName>
        <fullName evidence="1">Alpha/beta hydrolase fold-3 domain-containing protein</fullName>
    </recommendedName>
</protein>
<dbReference type="InterPro" id="IPR013094">
    <property type="entry name" value="AB_hydrolase_3"/>
</dbReference>
<dbReference type="PANTHER" id="PTHR23024">
    <property type="entry name" value="ARYLACETAMIDE DEACETYLASE"/>
    <property type="match status" value="1"/>
</dbReference>
<reference evidence="3" key="1">
    <citation type="submission" date="2023-07" db="EMBL/GenBank/DDBJ databases">
        <title>Whole genome shotgun sequence of Streptomyces nojiriensis NBRC 13794.</title>
        <authorList>
            <person name="Komaki H."/>
            <person name="Tamura T."/>
        </authorList>
    </citation>
    <scope>NUCLEOTIDE SEQUENCE [LARGE SCALE GENOMIC DNA]</scope>
    <source>
        <strain evidence="3">NBRC 13794</strain>
    </source>
</reference>
<evidence type="ECO:0000259" key="1">
    <source>
        <dbReference type="Pfam" id="PF07859"/>
    </source>
</evidence>
<dbReference type="EMBL" id="BNEC01000005">
    <property type="protein sequence ID" value="GHI70519.1"/>
    <property type="molecule type" value="Genomic_DNA"/>
</dbReference>
<organism evidence="2 3">
    <name type="scientific">Streptomyces nojiriensis</name>
    <dbReference type="NCBI Taxonomy" id="66374"/>
    <lineage>
        <taxon>Bacteria</taxon>
        <taxon>Bacillati</taxon>
        <taxon>Actinomycetota</taxon>
        <taxon>Actinomycetes</taxon>
        <taxon>Kitasatosporales</taxon>
        <taxon>Streptomycetaceae</taxon>
        <taxon>Streptomyces</taxon>
    </lineage>
</organism>
<dbReference type="InterPro" id="IPR050466">
    <property type="entry name" value="Carboxylest/Gibb_receptor"/>
</dbReference>
<proteinExistence type="predicted"/>
<name>A0ABQ3SQX0_9ACTN</name>
<evidence type="ECO:0000313" key="2">
    <source>
        <dbReference type="EMBL" id="GHI70519.1"/>
    </source>
</evidence>
<dbReference type="SUPFAM" id="SSF53474">
    <property type="entry name" value="alpha/beta-Hydrolases"/>
    <property type="match status" value="1"/>
</dbReference>
<dbReference type="GeneID" id="95588765"/>